<organism evidence="2">
    <name type="scientific">marine sediment metagenome</name>
    <dbReference type="NCBI Taxonomy" id="412755"/>
    <lineage>
        <taxon>unclassified sequences</taxon>
        <taxon>metagenomes</taxon>
        <taxon>ecological metagenomes</taxon>
    </lineage>
</organism>
<dbReference type="AlphaFoldDB" id="A0A0F9IKX6"/>
<accession>A0A0F9IKX6</accession>
<keyword evidence="1" id="KW-0472">Membrane</keyword>
<gene>
    <name evidence="2" type="ORF">LCGC14_1930470</name>
</gene>
<keyword evidence="1" id="KW-0812">Transmembrane</keyword>
<dbReference type="EMBL" id="LAZR01020724">
    <property type="protein sequence ID" value="KKL87862.1"/>
    <property type="molecule type" value="Genomic_DNA"/>
</dbReference>
<feature type="transmembrane region" description="Helical" evidence="1">
    <location>
        <begin position="6"/>
        <end position="25"/>
    </location>
</feature>
<keyword evidence="1" id="KW-1133">Transmembrane helix</keyword>
<reference evidence="2" key="1">
    <citation type="journal article" date="2015" name="Nature">
        <title>Complex archaea that bridge the gap between prokaryotes and eukaryotes.</title>
        <authorList>
            <person name="Spang A."/>
            <person name="Saw J.H."/>
            <person name="Jorgensen S.L."/>
            <person name="Zaremba-Niedzwiedzka K."/>
            <person name="Martijn J."/>
            <person name="Lind A.E."/>
            <person name="van Eijk R."/>
            <person name="Schleper C."/>
            <person name="Guy L."/>
            <person name="Ettema T.J."/>
        </authorList>
    </citation>
    <scope>NUCLEOTIDE SEQUENCE</scope>
</reference>
<proteinExistence type="predicted"/>
<comment type="caution">
    <text evidence="2">The sequence shown here is derived from an EMBL/GenBank/DDBJ whole genome shotgun (WGS) entry which is preliminary data.</text>
</comment>
<evidence type="ECO:0000256" key="1">
    <source>
        <dbReference type="SAM" id="Phobius"/>
    </source>
</evidence>
<name>A0A0F9IKX6_9ZZZZ</name>
<dbReference type="PROSITE" id="PS51257">
    <property type="entry name" value="PROKAR_LIPOPROTEIN"/>
    <property type="match status" value="1"/>
</dbReference>
<protein>
    <submittedName>
        <fullName evidence="2">Uncharacterized protein</fullName>
    </submittedName>
</protein>
<sequence length="33" mass="3511">MSRSAAYLIGFGMGGVALWLVLSCWSGERGTYA</sequence>
<evidence type="ECO:0000313" key="2">
    <source>
        <dbReference type="EMBL" id="KKL87862.1"/>
    </source>
</evidence>